<dbReference type="AlphaFoldDB" id="A0A2U8JDA6"/>
<sequence>MIIFDDDQGVRDVSRLNVVNAREVTIRSMNQAVITQVSFWQKNAVRGLTAFERL</sequence>
<evidence type="ECO:0000313" key="1">
    <source>
        <dbReference type="EMBL" id="AWK59863.1"/>
    </source>
</evidence>
<reference evidence="1" key="1">
    <citation type="journal article" date="2018" name="Antimicrob. Agents Chemother.">
        <title>Proposing Kluyvera georgiana as the origin of the plasmid-mediated resistance gene fosA4.</title>
        <authorList>
            <person name="Rodriguez M.M."/>
            <person name="Ghiglione B."/>
            <person name="Power P."/>
            <person name="Naas T."/>
            <person name="Gutkind G.O."/>
        </authorList>
    </citation>
    <scope>NUCLEOTIDE SEQUENCE</scope>
    <source>
        <strain evidence="1">14751</strain>
    </source>
</reference>
<proteinExistence type="predicted"/>
<organism evidence="1">
    <name type="scientific">Kluyvera georgiana</name>
    <dbReference type="NCBI Taxonomy" id="73098"/>
    <lineage>
        <taxon>Bacteria</taxon>
        <taxon>Pseudomonadati</taxon>
        <taxon>Pseudomonadota</taxon>
        <taxon>Gammaproteobacteria</taxon>
        <taxon>Enterobacterales</taxon>
        <taxon>Enterobacteriaceae</taxon>
        <taxon>Kluyvera</taxon>
    </lineage>
</organism>
<accession>A0A2U8JDA6</accession>
<dbReference type="EMBL" id="MG571307">
    <property type="protein sequence ID" value="AWK59863.1"/>
    <property type="molecule type" value="Genomic_DNA"/>
</dbReference>
<protein>
    <submittedName>
        <fullName evidence="1">Uncharacterized protein</fullName>
    </submittedName>
</protein>
<name>A0A2U8JDA6_9ENTR</name>